<evidence type="ECO:0000313" key="1">
    <source>
        <dbReference type="EMBL" id="ANO53061.1"/>
    </source>
</evidence>
<dbReference type="InterPro" id="IPR013433">
    <property type="entry name" value="PHA_gran_rgn"/>
</dbReference>
<sequence length="88" mass="9889">MRIEREHTLGRDEARKRVERLATSLKGQFDLESRWEGDQLRVSGRGLSGALSVGDDRVNLDLQLGLALSFMESSIRSAIESEMDKQLA</sequence>
<dbReference type="Proteomes" id="UP000092695">
    <property type="component" value="Chromosome"/>
</dbReference>
<proteinExistence type="predicted"/>
<name>A0A193LKU0_9GAMM</name>
<dbReference type="NCBIfam" id="TIGR02610">
    <property type="entry name" value="PHA_gran_rgn"/>
    <property type="match status" value="1"/>
</dbReference>
<dbReference type="AlphaFoldDB" id="A0A193LKU0"/>
<organism evidence="1 2">
    <name type="scientific">Woeseia oceani</name>
    <dbReference type="NCBI Taxonomy" id="1548547"/>
    <lineage>
        <taxon>Bacteria</taxon>
        <taxon>Pseudomonadati</taxon>
        <taxon>Pseudomonadota</taxon>
        <taxon>Gammaproteobacteria</taxon>
        <taxon>Woeseiales</taxon>
        <taxon>Woeseiaceae</taxon>
        <taxon>Woeseia</taxon>
    </lineage>
</organism>
<dbReference type="EMBL" id="CP016268">
    <property type="protein sequence ID" value="ANO53061.1"/>
    <property type="molecule type" value="Genomic_DNA"/>
</dbReference>
<dbReference type="Pfam" id="PF09650">
    <property type="entry name" value="PHA_gran_rgn"/>
    <property type="match status" value="1"/>
</dbReference>
<gene>
    <name evidence="1" type="ORF">BA177_07095</name>
</gene>
<reference evidence="1 2" key="1">
    <citation type="submission" date="2016-06" db="EMBL/GenBank/DDBJ databases">
        <title>Complete genome sequence of a deep-branching marine Gamma Proteobacterium Woeseia oceani type strain XK5.</title>
        <authorList>
            <person name="Mu D."/>
            <person name="Du Z."/>
        </authorList>
    </citation>
    <scope>NUCLEOTIDE SEQUENCE [LARGE SCALE GENOMIC DNA]</scope>
    <source>
        <strain evidence="1 2">XK5</strain>
    </source>
</reference>
<dbReference type="STRING" id="1548547.BA177_07095"/>
<dbReference type="RefSeq" id="WP_068619023.1">
    <property type="nucleotide sequence ID" value="NZ_CP016268.1"/>
</dbReference>
<evidence type="ECO:0000313" key="2">
    <source>
        <dbReference type="Proteomes" id="UP000092695"/>
    </source>
</evidence>
<evidence type="ECO:0008006" key="3">
    <source>
        <dbReference type="Google" id="ProtNLM"/>
    </source>
</evidence>
<dbReference type="OrthoDB" id="287584at2"/>
<keyword evidence="2" id="KW-1185">Reference proteome</keyword>
<accession>A0A193LKU0</accession>
<dbReference type="KEGG" id="woc:BA177_07095"/>
<protein>
    <recommendedName>
        <fullName evidence="3">Polyhydroxyalkanoic acid system protein</fullName>
    </recommendedName>
</protein>